<protein>
    <recommendedName>
        <fullName evidence="3">ubiquitinyl hydrolase 1</fullName>
        <ecNumber evidence="3">3.4.19.12</ecNumber>
    </recommendedName>
</protein>
<dbReference type="SUPFAM" id="SSF54001">
    <property type="entry name" value="Cysteine proteinases"/>
    <property type="match status" value="1"/>
</dbReference>
<dbReference type="Pfam" id="PF00443">
    <property type="entry name" value="UCH"/>
    <property type="match status" value="1"/>
</dbReference>
<gene>
    <name evidence="9" type="ORF">F8M41_006046</name>
</gene>
<evidence type="ECO:0000256" key="2">
    <source>
        <dbReference type="ARBA" id="ARBA00009085"/>
    </source>
</evidence>
<evidence type="ECO:0000256" key="3">
    <source>
        <dbReference type="ARBA" id="ARBA00012759"/>
    </source>
</evidence>
<proteinExistence type="inferred from homology"/>
<dbReference type="InterPro" id="IPR038765">
    <property type="entry name" value="Papain-like_cys_pep_sf"/>
</dbReference>
<dbReference type="PANTHER" id="PTHR24006:SF888">
    <property type="entry name" value="UBIQUITIN CARBOXYL-TERMINAL HYDROLASE 30"/>
    <property type="match status" value="1"/>
</dbReference>
<dbReference type="GO" id="GO:0016579">
    <property type="term" value="P:protein deubiquitination"/>
    <property type="evidence" value="ECO:0007669"/>
    <property type="project" value="InterPro"/>
</dbReference>
<feature type="domain" description="Peptidase C19 ubiquitin carboxyl-terminal hydrolase" evidence="8">
    <location>
        <begin position="55"/>
        <end position="470"/>
    </location>
</feature>
<dbReference type="EMBL" id="WTPW01001591">
    <property type="protein sequence ID" value="KAF0427424.1"/>
    <property type="molecule type" value="Genomic_DNA"/>
</dbReference>
<evidence type="ECO:0000313" key="9">
    <source>
        <dbReference type="EMBL" id="KAF0427424.1"/>
    </source>
</evidence>
<name>A0A8H3X8M9_GIGMA</name>
<dbReference type="Gene3D" id="3.90.70.10">
    <property type="entry name" value="Cysteine proteinases"/>
    <property type="match status" value="1"/>
</dbReference>
<dbReference type="GO" id="GO:0005829">
    <property type="term" value="C:cytosol"/>
    <property type="evidence" value="ECO:0007669"/>
    <property type="project" value="TreeGrafter"/>
</dbReference>
<evidence type="ECO:0000313" key="10">
    <source>
        <dbReference type="Proteomes" id="UP000439903"/>
    </source>
</evidence>
<accession>A0A8H3X8M9</accession>
<dbReference type="GO" id="GO:0005634">
    <property type="term" value="C:nucleus"/>
    <property type="evidence" value="ECO:0007669"/>
    <property type="project" value="TreeGrafter"/>
</dbReference>
<dbReference type="PANTHER" id="PTHR24006">
    <property type="entry name" value="UBIQUITIN CARBOXYL-TERMINAL HYDROLASE"/>
    <property type="match status" value="1"/>
</dbReference>
<dbReference type="Proteomes" id="UP000439903">
    <property type="component" value="Unassembled WGS sequence"/>
</dbReference>
<dbReference type="CDD" id="cd02662">
    <property type="entry name" value="Peptidase_C19F"/>
    <property type="match status" value="1"/>
</dbReference>
<dbReference type="EC" id="3.4.19.12" evidence="3"/>
<keyword evidence="6" id="KW-0378">Hydrolase</keyword>
<dbReference type="GO" id="GO:0004843">
    <property type="term" value="F:cysteine-type deubiquitinase activity"/>
    <property type="evidence" value="ECO:0007669"/>
    <property type="project" value="UniProtKB-EC"/>
</dbReference>
<dbReference type="AlphaFoldDB" id="A0A8H3X8M9"/>
<comment type="similarity">
    <text evidence="2">Belongs to the peptidase C19 family.</text>
</comment>
<dbReference type="InterPro" id="IPR001394">
    <property type="entry name" value="Peptidase_C19_UCH"/>
</dbReference>
<dbReference type="PROSITE" id="PS00973">
    <property type="entry name" value="USP_2"/>
    <property type="match status" value="1"/>
</dbReference>
<keyword evidence="5" id="KW-0833">Ubl conjugation pathway</keyword>
<organism evidence="9 10">
    <name type="scientific">Gigaspora margarita</name>
    <dbReference type="NCBI Taxonomy" id="4874"/>
    <lineage>
        <taxon>Eukaryota</taxon>
        <taxon>Fungi</taxon>
        <taxon>Fungi incertae sedis</taxon>
        <taxon>Mucoromycota</taxon>
        <taxon>Glomeromycotina</taxon>
        <taxon>Glomeromycetes</taxon>
        <taxon>Diversisporales</taxon>
        <taxon>Gigasporaceae</taxon>
        <taxon>Gigaspora</taxon>
    </lineage>
</organism>
<evidence type="ECO:0000256" key="6">
    <source>
        <dbReference type="ARBA" id="ARBA00022801"/>
    </source>
</evidence>
<dbReference type="GO" id="GO:0006508">
    <property type="term" value="P:proteolysis"/>
    <property type="evidence" value="ECO:0007669"/>
    <property type="project" value="UniProtKB-KW"/>
</dbReference>
<dbReference type="OrthoDB" id="2020758at2759"/>
<dbReference type="InterPro" id="IPR018200">
    <property type="entry name" value="USP_CS"/>
</dbReference>
<reference evidence="9 10" key="1">
    <citation type="journal article" date="2019" name="Environ. Microbiol.">
        <title>At the nexus of three kingdoms: the genome of the mycorrhizal fungus Gigaspora margarita provides insights into plant, endobacterial and fungal interactions.</title>
        <authorList>
            <person name="Venice F."/>
            <person name="Ghignone S."/>
            <person name="Salvioli di Fossalunga A."/>
            <person name="Amselem J."/>
            <person name="Novero M."/>
            <person name="Xianan X."/>
            <person name="Sedzielewska Toro K."/>
            <person name="Morin E."/>
            <person name="Lipzen A."/>
            <person name="Grigoriev I.V."/>
            <person name="Henrissat B."/>
            <person name="Martin F.M."/>
            <person name="Bonfante P."/>
        </authorList>
    </citation>
    <scope>NUCLEOTIDE SEQUENCE [LARGE SCALE GENOMIC DNA]</scope>
    <source>
        <strain evidence="9 10">BEG34</strain>
    </source>
</reference>
<keyword evidence="4" id="KW-0645">Protease</keyword>
<sequence>MDIENNLAPFVVTAIAVFALATPFLAVSTPKNKHSKNKKKSASDDKKTNNSYVYGLFNQGNNICFLNAVLQSLASLKNLRTYLRKKLESIANHNERLVTYSLYTTLEKLNEPLTSQDSFNPTTIVWALQAANVKRLINRQQQDAHELFQLLSESLSVEDEISRRPKSLFDVNTIKLLTKNTTNTTINLTSGRNPLIGLTACRISCMKCGYCGPIRHSSFDNISIPLPKQNVVTLETLLKTYSGIEFIDEYNCPHCSLSETLAVIEKRLNISDKKHLNKLEADKKIVKEALATDVDLDDSKLELKMAELIRMNLPATKQTMFAKLPEVMAIHFSRSIYLQNGMTLKNSCRVLFPEFIDLAQYTTTGYLATMPSEPLSSPPSSPTTTSPALSPILAEISDARRHVGEAFSTDVSIYRLKSVIVHLGDHRLGHFVTYRRQEDAPNAWWRISDENVEEVSLSKVLEQEAYMLFYEKGQS</sequence>
<evidence type="ECO:0000256" key="7">
    <source>
        <dbReference type="ARBA" id="ARBA00022807"/>
    </source>
</evidence>
<keyword evidence="7" id="KW-0788">Thiol protease</keyword>
<evidence type="ECO:0000259" key="8">
    <source>
        <dbReference type="Pfam" id="PF00443"/>
    </source>
</evidence>
<keyword evidence="10" id="KW-1185">Reference proteome</keyword>
<comment type="catalytic activity">
    <reaction evidence="1">
        <text>Thiol-dependent hydrolysis of ester, thioester, amide, peptide and isopeptide bonds formed by the C-terminal Gly of ubiquitin (a 76-residue protein attached to proteins as an intracellular targeting signal).</text>
        <dbReference type="EC" id="3.4.19.12"/>
    </reaction>
</comment>
<evidence type="ECO:0000256" key="5">
    <source>
        <dbReference type="ARBA" id="ARBA00022786"/>
    </source>
</evidence>
<evidence type="ECO:0000256" key="1">
    <source>
        <dbReference type="ARBA" id="ARBA00000707"/>
    </source>
</evidence>
<comment type="caution">
    <text evidence="9">The sequence shown here is derived from an EMBL/GenBank/DDBJ whole genome shotgun (WGS) entry which is preliminary data.</text>
</comment>
<dbReference type="InterPro" id="IPR050164">
    <property type="entry name" value="Peptidase_C19"/>
</dbReference>
<evidence type="ECO:0000256" key="4">
    <source>
        <dbReference type="ARBA" id="ARBA00022670"/>
    </source>
</evidence>